<gene>
    <name evidence="9" type="ORF">SAMN04487772_104162</name>
</gene>
<dbReference type="EMBL" id="FOHN01000004">
    <property type="protein sequence ID" value="SES86564.1"/>
    <property type="molecule type" value="Genomic_DNA"/>
</dbReference>
<dbReference type="GO" id="GO:0006080">
    <property type="term" value="P:substituted mannan metabolic process"/>
    <property type="evidence" value="ECO:0007669"/>
    <property type="project" value="InterPro"/>
</dbReference>
<dbReference type="Gene3D" id="2.60.120.260">
    <property type="entry name" value="Galactose-binding domain-like"/>
    <property type="match status" value="1"/>
</dbReference>
<dbReference type="SUPFAM" id="SSF51445">
    <property type="entry name" value="(Trans)glycosidases"/>
    <property type="match status" value="1"/>
</dbReference>
<evidence type="ECO:0000256" key="5">
    <source>
        <dbReference type="SAM" id="MobiDB-lite"/>
    </source>
</evidence>
<keyword evidence="10" id="KW-1185">Reference proteome</keyword>
<feature type="active site" description="Nucleophile" evidence="4">
    <location>
        <position position="458"/>
    </location>
</feature>
<dbReference type="Gene3D" id="3.20.20.80">
    <property type="entry name" value="Glycosidases"/>
    <property type="match status" value="1"/>
</dbReference>
<dbReference type="AlphaFoldDB" id="A0A1H9ZXN5"/>
<dbReference type="PROSITE" id="PS51764">
    <property type="entry name" value="GH26"/>
    <property type="match status" value="1"/>
</dbReference>
<dbReference type="RefSeq" id="WP_092476743.1">
    <property type="nucleotide sequence ID" value="NZ_FOHN01000004.1"/>
</dbReference>
<evidence type="ECO:0000256" key="3">
    <source>
        <dbReference type="ARBA" id="ARBA00023295"/>
    </source>
</evidence>
<evidence type="ECO:0000313" key="10">
    <source>
        <dbReference type="Proteomes" id="UP000199800"/>
    </source>
</evidence>
<keyword evidence="3 4" id="KW-0326">Glycosidase</keyword>
<dbReference type="InterPro" id="IPR017853">
    <property type="entry name" value="GH"/>
</dbReference>
<feature type="region of interest" description="Disordered" evidence="5">
    <location>
        <begin position="517"/>
        <end position="542"/>
    </location>
</feature>
<comment type="similarity">
    <text evidence="1 4">Belongs to the glycosyl hydrolase 26 family.</text>
</comment>
<dbReference type="GO" id="GO:0030248">
    <property type="term" value="F:cellulose binding"/>
    <property type="evidence" value="ECO:0007669"/>
    <property type="project" value="InterPro"/>
</dbReference>
<dbReference type="PROSITE" id="PS51175">
    <property type="entry name" value="CBM6"/>
    <property type="match status" value="1"/>
</dbReference>
<organism evidence="9 10">
    <name type="scientific">[Clostridium] polysaccharolyticum</name>
    <dbReference type="NCBI Taxonomy" id="29364"/>
    <lineage>
        <taxon>Bacteria</taxon>
        <taxon>Bacillati</taxon>
        <taxon>Bacillota</taxon>
        <taxon>Clostridia</taxon>
        <taxon>Lachnospirales</taxon>
        <taxon>Lachnospiraceae</taxon>
    </lineage>
</organism>
<evidence type="ECO:0000259" key="7">
    <source>
        <dbReference type="PROSITE" id="PS51175"/>
    </source>
</evidence>
<accession>A0A1H9ZXN5</accession>
<evidence type="ECO:0000259" key="8">
    <source>
        <dbReference type="PROSITE" id="PS51764"/>
    </source>
</evidence>
<sequence>MKFTKKAGTILLSSALLLNTITPPLNAAPVQDNSQALSFSECEDLAISNDLKVTTSIWGEEKPGYTGDGFVWMQGSGTITLTITVKETGMYSVSTRYMQELSEEGRLQYLYVNGKSTGSYMLPYATDWTDFSFGVHKLNAGKNTIQIKSGWGYAYFDSLTVDVAKLPSLTVDPVLCDSKATKETQTLMNYLTSVYGKHILSGQQEIYGSGNDGNYELEFDWIHDLTGKYPAIRGFDFMNYNPLYGWEDETTDRIIDWVNNRGGIAAACWHINVPKDFQSYELGEFVDWQKCTYKPNDTNFDTSKAVVPGTKEYEYVQLIIEDLAEQLKIAQDNNVPVIFRPFHEAEGNGGEKGEGAWFWWASAGADVYKQLWKMLYTELTQTYGIHNLIWEYNSYTYSSSPAWYPGNDYVDIVGYDKYNTVYNRYDGLSGVPNEDAISSIFYQLVQLTEGKKMVAMPENDTIPNVENLTVEKAAWLYFCPWYGEYLMSESYNYKDTIADLYQSDYVLTLDELPDLKASGQTPTKKPEKTPVPATSPSPIVSEAPLVSPSPAVSKAPVVSEKPVVSPSPVVSEKPVVSPSPVVTPSSAASGVKPVVKVTTQNGGSINQSYNISAAGTDRLDLSKLAIRYYYDKTGNKAQTFWCDNAGLQLKESPWYANISENVTGTFQDDYLEITFDTPYSIAPNAGSLSMGVRFAQSDWSGYTDFAEKDIVVYYDGTVISQ</sequence>
<evidence type="ECO:0000256" key="1">
    <source>
        <dbReference type="ARBA" id="ARBA00007754"/>
    </source>
</evidence>
<dbReference type="InterPro" id="IPR022790">
    <property type="entry name" value="GH26_dom"/>
</dbReference>
<dbReference type="GO" id="GO:0016985">
    <property type="term" value="F:mannan endo-1,4-beta-mannosidase activity"/>
    <property type="evidence" value="ECO:0007669"/>
    <property type="project" value="InterPro"/>
</dbReference>
<dbReference type="STRING" id="29364.SAMN04487772_104162"/>
<reference evidence="9 10" key="1">
    <citation type="submission" date="2016-10" db="EMBL/GenBank/DDBJ databases">
        <authorList>
            <person name="de Groot N.N."/>
        </authorList>
    </citation>
    <scope>NUCLEOTIDE SEQUENCE [LARGE SCALE GENOMIC DNA]</scope>
    <source>
        <strain evidence="9 10">DSM 1801</strain>
    </source>
</reference>
<evidence type="ECO:0000256" key="2">
    <source>
        <dbReference type="ARBA" id="ARBA00022801"/>
    </source>
</evidence>
<keyword evidence="2 4" id="KW-0378">Hydrolase</keyword>
<dbReference type="PRINTS" id="PR00739">
    <property type="entry name" value="GLHYDRLASE26"/>
</dbReference>
<dbReference type="Pfam" id="PF02156">
    <property type="entry name" value="Glyco_hydro_26"/>
    <property type="match status" value="1"/>
</dbReference>
<dbReference type="InterPro" id="IPR036966">
    <property type="entry name" value="CBM3_sf"/>
</dbReference>
<protein>
    <submittedName>
        <fullName evidence="9">Mannan endo-1,4-beta-mannosidase</fullName>
    </submittedName>
</protein>
<dbReference type="SUPFAM" id="SSF49384">
    <property type="entry name" value="Carbohydrate-binding domain"/>
    <property type="match status" value="1"/>
</dbReference>
<proteinExistence type="inferred from homology"/>
<evidence type="ECO:0000256" key="6">
    <source>
        <dbReference type="SAM" id="SignalP"/>
    </source>
</evidence>
<dbReference type="InterPro" id="IPR005084">
    <property type="entry name" value="CBM6"/>
</dbReference>
<feature type="active site" description="Proton donor" evidence="4">
    <location>
        <position position="344"/>
    </location>
</feature>
<feature type="signal peptide" evidence="6">
    <location>
        <begin position="1"/>
        <end position="27"/>
    </location>
</feature>
<dbReference type="CDD" id="cd04086">
    <property type="entry name" value="CBM35_mannanase-like"/>
    <property type="match status" value="1"/>
</dbReference>
<dbReference type="Gene3D" id="2.60.40.710">
    <property type="entry name" value="Endoglucanase-like"/>
    <property type="match status" value="1"/>
</dbReference>
<feature type="domain" description="CBM6" evidence="7">
    <location>
        <begin position="38"/>
        <end position="162"/>
    </location>
</feature>
<dbReference type="PANTHER" id="PTHR40079">
    <property type="entry name" value="MANNAN ENDO-1,4-BETA-MANNOSIDASE E-RELATED"/>
    <property type="match status" value="1"/>
</dbReference>
<dbReference type="InterPro" id="IPR001956">
    <property type="entry name" value="CBM3"/>
</dbReference>
<dbReference type="Pfam" id="PF16990">
    <property type="entry name" value="CBM_35"/>
    <property type="match status" value="1"/>
</dbReference>
<dbReference type="OrthoDB" id="9802773at2"/>
<dbReference type="InterPro" id="IPR008965">
    <property type="entry name" value="CBM2/CBM3_carb-bd_dom_sf"/>
</dbReference>
<name>A0A1H9ZXN5_9FIRM</name>
<evidence type="ECO:0000313" key="9">
    <source>
        <dbReference type="EMBL" id="SES86564.1"/>
    </source>
</evidence>
<feature type="domain" description="GH26" evidence="8">
    <location>
        <begin position="182"/>
        <end position="510"/>
    </location>
</feature>
<dbReference type="InterPro" id="IPR000805">
    <property type="entry name" value="Glyco_hydro_26"/>
</dbReference>
<dbReference type="Pfam" id="PF00942">
    <property type="entry name" value="CBM_3"/>
    <property type="match status" value="1"/>
</dbReference>
<dbReference type="PANTHER" id="PTHR40079:SF4">
    <property type="entry name" value="GH26 DOMAIN-CONTAINING PROTEIN-RELATED"/>
    <property type="match status" value="1"/>
</dbReference>
<feature type="chain" id="PRO_5011640541" evidence="6">
    <location>
        <begin position="28"/>
        <end position="721"/>
    </location>
</feature>
<dbReference type="SUPFAM" id="SSF49785">
    <property type="entry name" value="Galactose-binding domain-like"/>
    <property type="match status" value="1"/>
</dbReference>
<keyword evidence="6" id="KW-0732">Signal</keyword>
<dbReference type="Proteomes" id="UP000199800">
    <property type="component" value="Unassembled WGS sequence"/>
</dbReference>
<evidence type="ECO:0000256" key="4">
    <source>
        <dbReference type="PROSITE-ProRule" id="PRU01100"/>
    </source>
</evidence>
<dbReference type="InterPro" id="IPR008979">
    <property type="entry name" value="Galactose-bd-like_sf"/>
</dbReference>